<dbReference type="EMBL" id="JADCNM010000013">
    <property type="protein sequence ID" value="KAG0455680.1"/>
    <property type="molecule type" value="Genomic_DNA"/>
</dbReference>
<organism evidence="1 2">
    <name type="scientific">Vanilla planifolia</name>
    <name type="common">Vanilla</name>
    <dbReference type="NCBI Taxonomy" id="51239"/>
    <lineage>
        <taxon>Eukaryota</taxon>
        <taxon>Viridiplantae</taxon>
        <taxon>Streptophyta</taxon>
        <taxon>Embryophyta</taxon>
        <taxon>Tracheophyta</taxon>
        <taxon>Spermatophyta</taxon>
        <taxon>Magnoliopsida</taxon>
        <taxon>Liliopsida</taxon>
        <taxon>Asparagales</taxon>
        <taxon>Orchidaceae</taxon>
        <taxon>Vanilloideae</taxon>
        <taxon>Vanilleae</taxon>
        <taxon>Vanilla</taxon>
    </lineage>
</organism>
<name>A0A835UC18_VANPL</name>
<proteinExistence type="predicted"/>
<sequence length="132" mass="14073">MQARAAATGQSNSTTSGSKSWLTRCLKAPFRALLLARNLYVSSLIKCAGDGTATGRGAAIMPRARSKNAFRQSAHFATSDDDLRELVRASSQGRKPHKTVSTVPTSGSVAAVIERIDEDSPYDVDSNKMKTA</sequence>
<dbReference type="OrthoDB" id="780822at2759"/>
<dbReference type="AlphaFoldDB" id="A0A835UC18"/>
<accession>A0A835UC18</accession>
<comment type="caution">
    <text evidence="1">The sequence shown here is derived from an EMBL/GenBank/DDBJ whole genome shotgun (WGS) entry which is preliminary data.</text>
</comment>
<gene>
    <name evidence="1" type="ORF">HPP92_023468</name>
</gene>
<reference evidence="1 2" key="1">
    <citation type="journal article" date="2020" name="Nat. Food">
        <title>A phased Vanilla planifolia genome enables genetic improvement of flavour and production.</title>
        <authorList>
            <person name="Hasing T."/>
            <person name="Tang H."/>
            <person name="Brym M."/>
            <person name="Khazi F."/>
            <person name="Huang T."/>
            <person name="Chambers A.H."/>
        </authorList>
    </citation>
    <scope>NUCLEOTIDE SEQUENCE [LARGE SCALE GENOMIC DNA]</scope>
    <source>
        <tissue evidence="1">Leaf</tissue>
    </source>
</reference>
<dbReference type="PANTHER" id="PTHR33526">
    <property type="entry name" value="OS07G0123800 PROTEIN"/>
    <property type="match status" value="1"/>
</dbReference>
<dbReference type="PANTHER" id="PTHR33526:SF4">
    <property type="entry name" value="OS07G0123800 PROTEIN"/>
    <property type="match status" value="1"/>
</dbReference>
<protein>
    <submittedName>
        <fullName evidence="1">Uncharacterized protein</fullName>
    </submittedName>
</protein>
<dbReference type="Proteomes" id="UP000639772">
    <property type="component" value="Chromosome 13"/>
</dbReference>
<evidence type="ECO:0000313" key="1">
    <source>
        <dbReference type="EMBL" id="KAG0455680.1"/>
    </source>
</evidence>
<evidence type="ECO:0000313" key="2">
    <source>
        <dbReference type="Proteomes" id="UP000639772"/>
    </source>
</evidence>